<dbReference type="CDD" id="cd04645">
    <property type="entry name" value="LbH_gamma_CA_like"/>
    <property type="match status" value="1"/>
</dbReference>
<dbReference type="InterPro" id="IPR047324">
    <property type="entry name" value="LbH_gamma_CA-like"/>
</dbReference>
<keyword evidence="1" id="KW-0808">Transferase</keyword>
<dbReference type="Pfam" id="PF00132">
    <property type="entry name" value="Hexapep"/>
    <property type="match status" value="1"/>
</dbReference>
<comment type="caution">
    <text evidence="1">The sequence shown here is derived from an EMBL/GenBank/DDBJ whole genome shotgun (WGS) entry which is preliminary data.</text>
</comment>
<reference evidence="1 2" key="1">
    <citation type="submission" date="2020-08" db="EMBL/GenBank/DDBJ databases">
        <title>Genomic Encyclopedia of Type Strains, Phase IV (KMG-IV): sequencing the most valuable type-strain genomes for metagenomic binning, comparative biology and taxonomic classification.</title>
        <authorList>
            <person name="Goeker M."/>
        </authorList>
    </citation>
    <scope>NUCLEOTIDE SEQUENCE [LARGE SCALE GENOMIC DNA]</scope>
    <source>
        <strain evidence="1 2">DSM 24194</strain>
    </source>
</reference>
<dbReference type="GO" id="GO:0016740">
    <property type="term" value="F:transferase activity"/>
    <property type="evidence" value="ECO:0007669"/>
    <property type="project" value="UniProtKB-KW"/>
</dbReference>
<dbReference type="Proteomes" id="UP000578569">
    <property type="component" value="Unassembled WGS sequence"/>
</dbReference>
<dbReference type="Gene3D" id="2.160.10.10">
    <property type="entry name" value="Hexapeptide repeat proteins"/>
    <property type="match status" value="1"/>
</dbReference>
<dbReference type="EMBL" id="JACICF010000001">
    <property type="protein sequence ID" value="MBB3764441.1"/>
    <property type="molecule type" value="Genomic_DNA"/>
</dbReference>
<evidence type="ECO:0000313" key="1">
    <source>
        <dbReference type="EMBL" id="MBB3764441.1"/>
    </source>
</evidence>
<keyword evidence="2" id="KW-1185">Reference proteome</keyword>
<dbReference type="InterPro" id="IPR001451">
    <property type="entry name" value="Hexapep"/>
</dbReference>
<dbReference type="InterPro" id="IPR050484">
    <property type="entry name" value="Transf_Hexapept/Carb_Anhydrase"/>
</dbReference>
<sequence length="174" mass="18266">MTIYSLGELSPSIDATAWAAPSADLIGDVRLHARSSVWFGAVIRADNTPIILGEESNFQDGAIGHSDPDAPLIIGKRVTVGHQAILHGCTVEDEALIGMGARILNGAVIGSQSIVGAGALVTEGKEFAPRSLIVGTPARVLRTLDEEQVEMLRASAALYARKAADYARQLKAHG</sequence>
<dbReference type="SUPFAM" id="SSF51161">
    <property type="entry name" value="Trimeric LpxA-like enzymes"/>
    <property type="match status" value="1"/>
</dbReference>
<evidence type="ECO:0000313" key="2">
    <source>
        <dbReference type="Proteomes" id="UP000578569"/>
    </source>
</evidence>
<dbReference type="AlphaFoldDB" id="A0A839YW49"/>
<dbReference type="RefSeq" id="WP_183933700.1">
    <property type="nucleotide sequence ID" value="NZ_JACICF010000001.1"/>
</dbReference>
<name>A0A839YW49_9SPHN</name>
<accession>A0A839YW49</accession>
<gene>
    <name evidence="1" type="ORF">FHS50_001464</name>
</gene>
<organism evidence="1 2">
    <name type="scientific">Sphingomicrobium lutaoense</name>
    <dbReference type="NCBI Taxonomy" id="515949"/>
    <lineage>
        <taxon>Bacteria</taxon>
        <taxon>Pseudomonadati</taxon>
        <taxon>Pseudomonadota</taxon>
        <taxon>Alphaproteobacteria</taxon>
        <taxon>Sphingomonadales</taxon>
        <taxon>Sphingomonadaceae</taxon>
        <taxon>Sphingomicrobium</taxon>
    </lineage>
</organism>
<dbReference type="PANTHER" id="PTHR13061:SF29">
    <property type="entry name" value="GAMMA CARBONIC ANHYDRASE-LIKE 1, MITOCHONDRIAL-RELATED"/>
    <property type="match status" value="1"/>
</dbReference>
<dbReference type="PANTHER" id="PTHR13061">
    <property type="entry name" value="DYNACTIN SUBUNIT P25"/>
    <property type="match status" value="1"/>
</dbReference>
<protein>
    <submittedName>
        <fullName evidence="1">Carbonic anhydrase/acetyltransferase-like protein (Isoleucine patch superfamily)</fullName>
    </submittedName>
</protein>
<dbReference type="InterPro" id="IPR011004">
    <property type="entry name" value="Trimer_LpxA-like_sf"/>
</dbReference>
<proteinExistence type="predicted"/>